<dbReference type="Gene3D" id="1.25.20.10">
    <property type="entry name" value="Bacterial muramidases"/>
    <property type="match status" value="1"/>
</dbReference>
<feature type="domain" description="Lytic transglycosylase superhelical linker" evidence="4">
    <location>
        <begin position="411"/>
        <end position="474"/>
    </location>
</feature>
<dbReference type="Pfam" id="PF00760">
    <property type="entry name" value="Cucumo_coat"/>
    <property type="match status" value="1"/>
</dbReference>
<dbReference type="PANTHER" id="PTHR37423">
    <property type="entry name" value="SOLUBLE LYTIC MUREIN TRANSGLYCOSYLASE-RELATED"/>
    <property type="match status" value="1"/>
</dbReference>
<dbReference type="Pfam" id="PF14718">
    <property type="entry name" value="SLT_L"/>
    <property type="match status" value="1"/>
</dbReference>
<gene>
    <name evidence="5" type="ORF">DZ860_12715</name>
</gene>
<dbReference type="GO" id="GO:0042597">
    <property type="term" value="C:periplasmic space"/>
    <property type="evidence" value="ECO:0007669"/>
    <property type="project" value="InterPro"/>
</dbReference>
<dbReference type="InterPro" id="IPR037061">
    <property type="entry name" value="Lytic_TGlycoase_superhlx_L_sf"/>
</dbReference>
<comment type="caution">
    <text evidence="5">The sequence shown here is derived from an EMBL/GenBank/DDBJ whole genome shotgun (WGS) entry which is preliminary data.</text>
</comment>
<evidence type="ECO:0000259" key="3">
    <source>
        <dbReference type="Pfam" id="PF01464"/>
    </source>
</evidence>
<proteinExistence type="inferred from homology"/>
<dbReference type="InterPro" id="IPR012289">
    <property type="entry name" value="Lytic_TGlycosylase_superhlx_L"/>
</dbReference>
<sequence>MKQTLSTMRSLWICTALWSGIGVTNYAIAQDLKEQRQVYDKAQQLLDERKYAQASKLRTQLNGYPLAPYIDYRLFKHELGSKQPKQVSQFIDTYAELPFSSRISAPYISSLARQGNWGDILRFQQEEPRGEAYQCHYYNAYAQQGQSKIAYQGAEKLWLSGNSVSQACDPLFEQWSKAGLRTDTLVLDRMLLAFEARNGAILSYLSKQLQSKTAQTQAKEMKALFDSPEKVAKFASRHKANDFYQQQSVLALKKLARKSPEKAKNVLSTVVKAQKMSQAQRQELADYIAFRFINTDSDSLALWRDKQISTSQNIALIERRVRLSIQNADWNDIARWIEQLPEESKNSSRWQYWLARSEMAQGKAKQASKRLESILGQRNFYSVAAAKELERPVAYSTSGIKLDSSVINPYRQSLERIDELVARDKIAAAKSEWRWLLSRVNKNEQAMLAAYASSQRWHNLTVTATIKAKMWDNLSLRFPMAHRWWFNFYGEKHDIDPVTLMSLARQESAMDVEAMSPVGARGLMQIMPATAKYTAKKYQLSYQGTQQLYDVGKNIEIGSHYLKGLLKQYDNNRIFALAAYNAGPGRVKRWRARSEGKLDVYAFIEAIPFNETRGYVQNILMFETYYRQLLGVDGAFLTKNEMNMKY</sequence>
<dbReference type="Gene3D" id="1.10.1240.20">
    <property type="entry name" value="Lytic transglycosylase, superhelical linker domain"/>
    <property type="match status" value="1"/>
</dbReference>
<dbReference type="InterPro" id="IPR008939">
    <property type="entry name" value="Lytic_TGlycosylase_superhlx_U"/>
</dbReference>
<feature type="domain" description="Transglycosylase SLT" evidence="3">
    <location>
        <begin position="487"/>
        <end position="597"/>
    </location>
</feature>
<dbReference type="AlphaFoldDB" id="A0A3A6QP64"/>
<dbReference type="OrthoDB" id="92254at2"/>
<evidence type="ECO:0000313" key="5">
    <source>
        <dbReference type="EMBL" id="RJX70421.1"/>
    </source>
</evidence>
<evidence type="ECO:0000256" key="2">
    <source>
        <dbReference type="ARBA" id="ARBA00022729"/>
    </source>
</evidence>
<dbReference type="PANTHER" id="PTHR37423:SF5">
    <property type="entry name" value="SOLUBLE LYTIC MUREIN TRANSGLYCOSYLASE"/>
    <property type="match status" value="1"/>
</dbReference>
<evidence type="ECO:0000256" key="1">
    <source>
        <dbReference type="ARBA" id="ARBA00007734"/>
    </source>
</evidence>
<dbReference type="Pfam" id="PF01464">
    <property type="entry name" value="SLT"/>
    <property type="match status" value="1"/>
</dbReference>
<protein>
    <submittedName>
        <fullName evidence="5">Murein transglycosylase</fullName>
    </submittedName>
</protein>
<name>A0A3A6QP64_9VIBR</name>
<evidence type="ECO:0000313" key="6">
    <source>
        <dbReference type="Proteomes" id="UP000273252"/>
    </source>
</evidence>
<dbReference type="Gene3D" id="1.10.530.10">
    <property type="match status" value="1"/>
</dbReference>
<dbReference type="SUPFAM" id="SSF53955">
    <property type="entry name" value="Lysozyme-like"/>
    <property type="match status" value="1"/>
</dbReference>
<dbReference type="NCBIfam" id="NF008631">
    <property type="entry name" value="PRK11619.1"/>
    <property type="match status" value="1"/>
</dbReference>
<dbReference type="EMBL" id="QVMU01000011">
    <property type="protein sequence ID" value="RJX70421.1"/>
    <property type="molecule type" value="Genomic_DNA"/>
</dbReference>
<dbReference type="Proteomes" id="UP000273252">
    <property type="component" value="Unassembled WGS sequence"/>
</dbReference>
<comment type="similarity">
    <text evidence="1">Belongs to the transglycosylase Slt family.</text>
</comment>
<dbReference type="InterPro" id="IPR008258">
    <property type="entry name" value="Transglycosylase_SLT_dom_1"/>
</dbReference>
<dbReference type="InterPro" id="IPR023346">
    <property type="entry name" value="Lysozyme-like_dom_sf"/>
</dbReference>
<accession>A0A3A6QP64</accession>
<dbReference type="SUPFAM" id="SSF48435">
    <property type="entry name" value="Bacterial muramidases"/>
    <property type="match status" value="1"/>
</dbReference>
<reference evidence="5 6" key="1">
    <citation type="submission" date="2018-08" db="EMBL/GenBank/DDBJ databases">
        <title>Vibrio isolated from the Eastern China Marginal Seas.</title>
        <authorList>
            <person name="Li Y."/>
        </authorList>
    </citation>
    <scope>NUCLEOTIDE SEQUENCE [LARGE SCALE GENOMIC DNA]</scope>
    <source>
        <strain evidence="5 6">BEI233</strain>
    </source>
</reference>
<dbReference type="CDD" id="cd13401">
    <property type="entry name" value="Slt70-like"/>
    <property type="match status" value="1"/>
</dbReference>
<organism evidence="5 6">
    <name type="scientific">Vibrio sinensis</name>
    <dbReference type="NCBI Taxonomy" id="2302434"/>
    <lineage>
        <taxon>Bacteria</taxon>
        <taxon>Pseudomonadati</taxon>
        <taxon>Pseudomonadota</taxon>
        <taxon>Gammaproteobacteria</taxon>
        <taxon>Vibrionales</taxon>
        <taxon>Vibrionaceae</taxon>
        <taxon>Vibrio</taxon>
    </lineage>
</organism>
<keyword evidence="2" id="KW-0732">Signal</keyword>
<evidence type="ECO:0000259" key="4">
    <source>
        <dbReference type="Pfam" id="PF14718"/>
    </source>
</evidence>
<keyword evidence="6" id="KW-1185">Reference proteome</keyword>
<dbReference type="GO" id="GO:0004553">
    <property type="term" value="F:hydrolase activity, hydrolyzing O-glycosyl compounds"/>
    <property type="evidence" value="ECO:0007669"/>
    <property type="project" value="InterPro"/>
</dbReference>